<gene>
    <name evidence="2" type="ORF">X927_06500</name>
    <name evidence="1" type="ORF">X927_07645</name>
</gene>
<comment type="caution">
    <text evidence="1">The sequence shown here is derived from an EMBL/GenBank/DDBJ whole genome shotgun (WGS) entry which is preliminary data.</text>
</comment>
<dbReference type="RefSeq" id="WP_169925173.1">
    <property type="nucleotide sequence ID" value="NZ_AZRN01000024.1"/>
</dbReference>
<evidence type="ECO:0000313" key="3">
    <source>
        <dbReference type="Proteomes" id="UP000236604"/>
    </source>
</evidence>
<dbReference type="EMBL" id="AZRN01000032">
    <property type="protein sequence ID" value="PNR98845.1"/>
    <property type="molecule type" value="Genomic_DNA"/>
</dbReference>
<name>A0A2K1P7R6_9BACT</name>
<dbReference type="AlphaFoldDB" id="A0A2K1P7R6"/>
<keyword evidence="3" id="KW-1185">Reference proteome</keyword>
<evidence type="ECO:0000313" key="1">
    <source>
        <dbReference type="EMBL" id="PNR98845.1"/>
    </source>
</evidence>
<accession>A0A2K1P7R6</accession>
<organism evidence="1 3">
    <name type="scientific">Petrotoga mexicana DSM 14811</name>
    <dbReference type="NCBI Taxonomy" id="1122954"/>
    <lineage>
        <taxon>Bacteria</taxon>
        <taxon>Thermotogati</taxon>
        <taxon>Thermotogota</taxon>
        <taxon>Thermotogae</taxon>
        <taxon>Petrotogales</taxon>
        <taxon>Petrotogaceae</taxon>
        <taxon>Petrotoga</taxon>
    </lineage>
</organism>
<protein>
    <submittedName>
        <fullName evidence="1">Uncharacterized protein</fullName>
    </submittedName>
</protein>
<dbReference type="EMBL" id="AZRN01000024">
    <property type="protein sequence ID" value="PNR99139.1"/>
    <property type="molecule type" value="Genomic_DNA"/>
</dbReference>
<evidence type="ECO:0000313" key="2">
    <source>
        <dbReference type="EMBL" id="PNR99139.1"/>
    </source>
</evidence>
<reference evidence="1 3" key="1">
    <citation type="submission" date="2013-12" db="EMBL/GenBank/DDBJ databases">
        <title>Comparative genomics of Petrotoga isolates.</title>
        <authorList>
            <person name="Nesbo C.L."/>
            <person name="Charchuk R."/>
            <person name="Chow K."/>
        </authorList>
    </citation>
    <scope>NUCLEOTIDE SEQUENCE [LARGE SCALE GENOMIC DNA]</scope>
    <source>
        <strain evidence="1 3">DSM 14811</strain>
    </source>
</reference>
<proteinExistence type="predicted"/>
<dbReference type="Proteomes" id="UP000236604">
    <property type="component" value="Unassembled WGS sequence"/>
</dbReference>
<sequence>MHFKTKSNSYPELHGVNLADRWDESYCTYLGRSQEYAVKATHAAMYG</sequence>